<dbReference type="AlphaFoldDB" id="K0C8P2"/>
<dbReference type="STRING" id="930169.B5T_00600"/>
<dbReference type="Proteomes" id="UP000006286">
    <property type="component" value="Chromosome"/>
</dbReference>
<proteinExistence type="predicted"/>
<dbReference type="HOGENOM" id="CLU_2191399_0_0_6"/>
<keyword evidence="3" id="KW-1185">Reference proteome</keyword>
<gene>
    <name evidence="2" type="ordered locus">B5T_00600</name>
</gene>
<organism evidence="2 3">
    <name type="scientific">Alcanivorax dieselolei (strain DSM 16502 / CGMCC 1.3690 / MCCC 1A00001 / B-5)</name>
    <name type="common">Alloalcanivorax dieselolei</name>
    <dbReference type="NCBI Taxonomy" id="930169"/>
    <lineage>
        <taxon>Bacteria</taxon>
        <taxon>Pseudomonadati</taxon>
        <taxon>Pseudomonadota</taxon>
        <taxon>Gammaproteobacteria</taxon>
        <taxon>Oceanospirillales</taxon>
        <taxon>Alcanivoracaceae</taxon>
        <taxon>Alloalcanivorax</taxon>
    </lineage>
</organism>
<name>K0C8P2_ALCDB</name>
<evidence type="ECO:0000313" key="3">
    <source>
        <dbReference type="Proteomes" id="UP000006286"/>
    </source>
</evidence>
<sequence>MHGLNSSPEHTATRKDHATAAKGPGGWRRAAVHTPLLSKLLFIKQGIRSAASATANAVKGTSGTVRHRRSVPDDAHIGCRFHAPGACTRCIAAGYAAVRGRPMPVTRL</sequence>
<dbReference type="PATRIC" id="fig|930169.3.peg.581"/>
<protein>
    <submittedName>
        <fullName evidence="2">Uncharacterized protein</fullName>
    </submittedName>
</protein>
<evidence type="ECO:0000313" key="2">
    <source>
        <dbReference type="EMBL" id="AFT68885.1"/>
    </source>
</evidence>
<dbReference type="EMBL" id="CP003466">
    <property type="protein sequence ID" value="AFT68885.1"/>
    <property type="molecule type" value="Genomic_DNA"/>
</dbReference>
<reference evidence="2 3" key="1">
    <citation type="journal article" date="2012" name="J. Bacteriol.">
        <title>Complete genome sequence of Alcanivorax dieselolei type strain B5.</title>
        <authorList>
            <person name="Lai Q."/>
            <person name="Li W."/>
            <person name="Shao Z."/>
        </authorList>
    </citation>
    <scope>NUCLEOTIDE SEQUENCE [LARGE SCALE GENOMIC DNA]</scope>
    <source>
        <strain evidence="3">DSM 16502 / CGMCC 1.3690 / B-5</strain>
    </source>
</reference>
<dbReference type="KEGG" id="adi:B5T_00600"/>
<accession>K0C8P2</accession>
<feature type="region of interest" description="Disordered" evidence="1">
    <location>
        <begin position="1"/>
        <end position="27"/>
    </location>
</feature>
<evidence type="ECO:0000256" key="1">
    <source>
        <dbReference type="SAM" id="MobiDB-lite"/>
    </source>
</evidence>
<feature type="compositionally biased region" description="Polar residues" evidence="1">
    <location>
        <begin position="1"/>
        <end position="10"/>
    </location>
</feature>